<dbReference type="AlphaFoldDB" id="A0A5J9W4P6"/>
<proteinExistence type="predicted"/>
<evidence type="ECO:0000313" key="2">
    <source>
        <dbReference type="Proteomes" id="UP000324897"/>
    </source>
</evidence>
<dbReference type="Proteomes" id="UP000324897">
    <property type="component" value="Unassembled WGS sequence"/>
</dbReference>
<dbReference type="InterPro" id="IPR017264">
    <property type="entry name" value="Ribosomal_mS37_fun"/>
</dbReference>
<sequence>MRSEETEDLPQPAGDHRMAAAWTHRVVEIGMRDVATSSSPAVRAPAALAFVDRELLPAVHLMESLTQQLKMVQRKKEGEMEKATVEDKGEINFNFSGRQFGSCCAYILKSVVLLPSIFTAEMFSFLTCLTLNRQIDDVCVRQKDLLVNQQQADWVRRLSQFGINPNKFGVVAKCFMAEMASFNSCLILDKQKDEK</sequence>
<dbReference type="PANTHER" id="PTHR28066:SF1">
    <property type="entry name" value="SMALL RIBOSOMAL SUBUNIT PROTEIN MS37"/>
    <property type="match status" value="1"/>
</dbReference>
<keyword evidence="2" id="KW-1185">Reference proteome</keyword>
<dbReference type="EMBL" id="RWGY01000005">
    <property type="protein sequence ID" value="TVU42907.1"/>
    <property type="molecule type" value="Genomic_DNA"/>
</dbReference>
<reference evidence="1 2" key="1">
    <citation type="journal article" date="2019" name="Sci. Rep.">
        <title>A high-quality genome of Eragrostis curvula grass provides insights into Poaceae evolution and supports new strategies to enhance forage quality.</title>
        <authorList>
            <person name="Carballo J."/>
            <person name="Santos B.A.C.M."/>
            <person name="Zappacosta D."/>
            <person name="Garbus I."/>
            <person name="Selva J.P."/>
            <person name="Gallo C.A."/>
            <person name="Diaz A."/>
            <person name="Albertini E."/>
            <person name="Caccamo M."/>
            <person name="Echenique V."/>
        </authorList>
    </citation>
    <scope>NUCLEOTIDE SEQUENCE [LARGE SCALE GENOMIC DNA]</scope>
    <source>
        <strain evidence="2">cv. Victoria</strain>
        <tissue evidence="1">Leaf</tissue>
    </source>
</reference>
<accession>A0A5J9W4P6</accession>
<name>A0A5J9W4P6_9POAL</name>
<feature type="non-terminal residue" evidence="1">
    <location>
        <position position="1"/>
    </location>
</feature>
<dbReference type="PANTHER" id="PTHR28066">
    <property type="entry name" value="37S RIBOSOMAL PROTEIN MRP10, MITOCHONDRIAL"/>
    <property type="match status" value="1"/>
</dbReference>
<organism evidence="1 2">
    <name type="scientific">Eragrostis curvula</name>
    <name type="common">weeping love grass</name>
    <dbReference type="NCBI Taxonomy" id="38414"/>
    <lineage>
        <taxon>Eukaryota</taxon>
        <taxon>Viridiplantae</taxon>
        <taxon>Streptophyta</taxon>
        <taxon>Embryophyta</taxon>
        <taxon>Tracheophyta</taxon>
        <taxon>Spermatophyta</taxon>
        <taxon>Magnoliopsida</taxon>
        <taxon>Liliopsida</taxon>
        <taxon>Poales</taxon>
        <taxon>Poaceae</taxon>
        <taxon>PACMAD clade</taxon>
        <taxon>Chloridoideae</taxon>
        <taxon>Eragrostideae</taxon>
        <taxon>Eragrostidinae</taxon>
        <taxon>Eragrostis</taxon>
    </lineage>
</organism>
<dbReference type="GO" id="GO:0005739">
    <property type="term" value="C:mitochondrion"/>
    <property type="evidence" value="ECO:0007669"/>
    <property type="project" value="GOC"/>
</dbReference>
<dbReference type="Gramene" id="TVU42907">
    <property type="protein sequence ID" value="TVU42907"/>
    <property type="gene ID" value="EJB05_09331"/>
</dbReference>
<gene>
    <name evidence="1" type="ORF">EJB05_09331</name>
</gene>
<evidence type="ECO:0000313" key="1">
    <source>
        <dbReference type="EMBL" id="TVU42907.1"/>
    </source>
</evidence>
<protein>
    <submittedName>
        <fullName evidence="1">Uncharacterized protein</fullName>
    </submittedName>
</protein>
<dbReference type="GO" id="GO:0003735">
    <property type="term" value="F:structural constituent of ribosome"/>
    <property type="evidence" value="ECO:0007669"/>
    <property type="project" value="InterPro"/>
</dbReference>
<comment type="caution">
    <text evidence="1">The sequence shown here is derived from an EMBL/GenBank/DDBJ whole genome shotgun (WGS) entry which is preliminary data.</text>
</comment>
<dbReference type="GO" id="GO:0032543">
    <property type="term" value="P:mitochondrial translation"/>
    <property type="evidence" value="ECO:0007669"/>
    <property type="project" value="InterPro"/>
</dbReference>